<proteinExistence type="predicted"/>
<comment type="caution">
    <text evidence="2">The sequence shown here is derived from an EMBL/GenBank/DDBJ whole genome shotgun (WGS) entry which is preliminary data.</text>
</comment>
<name>A0A2P5BWX0_PARAD</name>
<feature type="transmembrane region" description="Helical" evidence="1">
    <location>
        <begin position="20"/>
        <end position="38"/>
    </location>
</feature>
<reference evidence="3" key="1">
    <citation type="submission" date="2016-06" db="EMBL/GenBank/DDBJ databases">
        <title>Parallel loss of symbiosis genes in relatives of nitrogen-fixing non-legume Parasponia.</title>
        <authorList>
            <person name="Van Velzen R."/>
            <person name="Holmer R."/>
            <person name="Bu F."/>
            <person name="Rutten L."/>
            <person name="Van Zeijl A."/>
            <person name="Liu W."/>
            <person name="Santuari L."/>
            <person name="Cao Q."/>
            <person name="Sharma T."/>
            <person name="Shen D."/>
            <person name="Roswanjaya Y."/>
            <person name="Wardhani T."/>
            <person name="Kalhor M.S."/>
            <person name="Jansen J."/>
            <person name="Van den Hoogen J."/>
            <person name="Gungor B."/>
            <person name="Hartog M."/>
            <person name="Hontelez J."/>
            <person name="Verver J."/>
            <person name="Yang W.-C."/>
            <person name="Schijlen E."/>
            <person name="Repin R."/>
            <person name="Schilthuizen M."/>
            <person name="Schranz E."/>
            <person name="Heidstra R."/>
            <person name="Miyata K."/>
            <person name="Fedorova E."/>
            <person name="Kohlen W."/>
            <person name="Bisseling T."/>
            <person name="Smit S."/>
            <person name="Geurts R."/>
        </authorList>
    </citation>
    <scope>NUCLEOTIDE SEQUENCE [LARGE SCALE GENOMIC DNA]</scope>
    <source>
        <strain evidence="3">cv. WU1-14</strain>
    </source>
</reference>
<evidence type="ECO:0000313" key="2">
    <source>
        <dbReference type="EMBL" id="PON53294.1"/>
    </source>
</evidence>
<dbReference type="EMBL" id="JXTB01000208">
    <property type="protein sequence ID" value="PON53294.1"/>
    <property type="molecule type" value="Genomic_DNA"/>
</dbReference>
<evidence type="ECO:0000256" key="1">
    <source>
        <dbReference type="SAM" id="Phobius"/>
    </source>
</evidence>
<keyword evidence="1" id="KW-0472">Membrane</keyword>
<dbReference type="Proteomes" id="UP000237105">
    <property type="component" value="Unassembled WGS sequence"/>
</dbReference>
<keyword evidence="1" id="KW-1133">Transmembrane helix</keyword>
<gene>
    <name evidence="2" type="ORF">PanWU01x14_203010</name>
</gene>
<keyword evidence="1" id="KW-0812">Transmembrane</keyword>
<evidence type="ECO:0000313" key="3">
    <source>
        <dbReference type="Proteomes" id="UP000237105"/>
    </source>
</evidence>
<evidence type="ECO:0008006" key="4">
    <source>
        <dbReference type="Google" id="ProtNLM"/>
    </source>
</evidence>
<feature type="transmembrane region" description="Helical" evidence="1">
    <location>
        <begin position="50"/>
        <end position="68"/>
    </location>
</feature>
<keyword evidence="3" id="KW-1185">Reference proteome</keyword>
<sequence>MFSVPLYICMCIRTLRFGYFINISTYGFAKLFWIKLTIQGPSITKRKKKILIEIIAFLLSFRAHPFSFSPLSGDHSFESVVSMARQVVWLRIAVLFLLGSVLFFVSLFLHV</sequence>
<accession>A0A2P5BWX0</accession>
<organism evidence="2 3">
    <name type="scientific">Parasponia andersonii</name>
    <name type="common">Sponia andersonii</name>
    <dbReference type="NCBI Taxonomy" id="3476"/>
    <lineage>
        <taxon>Eukaryota</taxon>
        <taxon>Viridiplantae</taxon>
        <taxon>Streptophyta</taxon>
        <taxon>Embryophyta</taxon>
        <taxon>Tracheophyta</taxon>
        <taxon>Spermatophyta</taxon>
        <taxon>Magnoliopsida</taxon>
        <taxon>eudicotyledons</taxon>
        <taxon>Gunneridae</taxon>
        <taxon>Pentapetalae</taxon>
        <taxon>rosids</taxon>
        <taxon>fabids</taxon>
        <taxon>Rosales</taxon>
        <taxon>Cannabaceae</taxon>
        <taxon>Parasponia</taxon>
    </lineage>
</organism>
<protein>
    <recommendedName>
        <fullName evidence="4">Transmembrane protein</fullName>
    </recommendedName>
</protein>
<dbReference type="AlphaFoldDB" id="A0A2P5BWX0"/>
<feature type="transmembrane region" description="Helical" evidence="1">
    <location>
        <begin position="88"/>
        <end position="109"/>
    </location>
</feature>